<comment type="caution">
    <text evidence="1">The sequence shown here is derived from an EMBL/GenBank/DDBJ whole genome shotgun (WGS) entry which is preliminary data.</text>
</comment>
<dbReference type="OrthoDB" id="3540210at2759"/>
<gene>
    <name evidence="1" type="ORF">FGG08_000561</name>
</gene>
<proteinExistence type="predicted"/>
<sequence length="474" mass="51718">MGLVSQRTATLYPTNCGYWVYNTSDMMGASGSSMEVLQLSQLAQFISNGSSSALAWIDACYGSDMKSSHCDTLSNGRILWDSKRANCPFKGQCVGGDDGTAFTMTTGDITVRDFGINTKSKLTLKRESICAPIVMEPYRVEVTETKPVGGYAHLTFNGQNATQIPRSDSASPYMVSAWYPQPGMVVHPNLQAQTGNVSIIYISRNDLIHLHRTADPIFSATQEIPVPLLNITGYLPKWEERLGSIACVEKLQLCNDFGRGRECSPWTGVVRGENGEVDLGEFYEKCGSEDKGMIGLLFPRKLAGLTVGHTASGAGSNIAAARSLLMAPGPGGLWEMQTADGEEQWKAEVSQWFDIVLASMQLAVLYFPTSPPFLDTSLLVNEMLPESRFICTNVLVNTTKHTSIRYLGVVTIVGWSLLATGMSWWIRRRWEHWSPDLRQTAGAPSNAQAPNAIEAAQVADETGMEGALPLRPLP</sequence>
<keyword evidence="2" id="KW-1185">Reference proteome</keyword>
<dbReference type="AlphaFoldDB" id="A0A9P8ID29"/>
<protein>
    <submittedName>
        <fullName evidence="1">Uncharacterized protein</fullName>
    </submittedName>
</protein>
<evidence type="ECO:0000313" key="2">
    <source>
        <dbReference type="Proteomes" id="UP000698800"/>
    </source>
</evidence>
<dbReference type="Proteomes" id="UP000698800">
    <property type="component" value="Unassembled WGS sequence"/>
</dbReference>
<accession>A0A9P8ID29</accession>
<reference evidence="1" key="1">
    <citation type="submission" date="2021-03" db="EMBL/GenBank/DDBJ databases">
        <title>Comparative genomics and phylogenomic investigation of the class Geoglossomycetes provide insights into ecological specialization and systematics.</title>
        <authorList>
            <person name="Melie T."/>
            <person name="Pirro S."/>
            <person name="Miller A.N."/>
            <person name="Quandt A."/>
        </authorList>
    </citation>
    <scope>NUCLEOTIDE SEQUENCE</scope>
    <source>
        <strain evidence="1">GBOQ0MN5Z8</strain>
    </source>
</reference>
<evidence type="ECO:0000313" key="1">
    <source>
        <dbReference type="EMBL" id="KAH0545420.1"/>
    </source>
</evidence>
<organism evidence="1 2">
    <name type="scientific">Glutinoglossum americanum</name>
    <dbReference type="NCBI Taxonomy" id="1670608"/>
    <lineage>
        <taxon>Eukaryota</taxon>
        <taxon>Fungi</taxon>
        <taxon>Dikarya</taxon>
        <taxon>Ascomycota</taxon>
        <taxon>Pezizomycotina</taxon>
        <taxon>Geoglossomycetes</taxon>
        <taxon>Geoglossales</taxon>
        <taxon>Geoglossaceae</taxon>
        <taxon>Glutinoglossum</taxon>
    </lineage>
</organism>
<name>A0A9P8ID29_9PEZI</name>
<dbReference type="EMBL" id="JAGHQL010000006">
    <property type="protein sequence ID" value="KAH0545420.1"/>
    <property type="molecule type" value="Genomic_DNA"/>
</dbReference>